<sequence>MLIDADGDGKWRNGDPNLLLAPEPVFLDPRPQQIRAGFDIVTPLKF</sequence>
<comment type="caution">
    <text evidence="1">The sequence shown here is derived from an EMBL/GenBank/DDBJ whole genome shotgun (WGS) entry which is preliminary data.</text>
</comment>
<organism evidence="1 2">
    <name type="scientific">Hymenobacter humi</name>
    <dbReference type="NCBI Taxonomy" id="1411620"/>
    <lineage>
        <taxon>Bacteria</taxon>
        <taxon>Pseudomonadati</taxon>
        <taxon>Bacteroidota</taxon>
        <taxon>Cytophagia</taxon>
        <taxon>Cytophagales</taxon>
        <taxon>Hymenobacteraceae</taxon>
        <taxon>Hymenobacter</taxon>
    </lineage>
</organism>
<reference evidence="2" key="1">
    <citation type="journal article" date="2019" name="Int. J. Syst. Evol. Microbiol.">
        <title>The Global Catalogue of Microorganisms (GCM) 10K type strain sequencing project: providing services to taxonomists for standard genome sequencing and annotation.</title>
        <authorList>
            <consortium name="The Broad Institute Genomics Platform"/>
            <consortium name="The Broad Institute Genome Sequencing Center for Infectious Disease"/>
            <person name="Wu L."/>
            <person name="Ma J."/>
        </authorList>
    </citation>
    <scope>NUCLEOTIDE SEQUENCE [LARGE SCALE GENOMIC DNA]</scope>
    <source>
        <strain evidence="2">JCM 19635</strain>
    </source>
</reference>
<dbReference type="Proteomes" id="UP001596513">
    <property type="component" value="Unassembled WGS sequence"/>
</dbReference>
<gene>
    <name evidence="1" type="ORF">ACFQT0_03945</name>
</gene>
<accession>A0ABW2TZU0</accession>
<dbReference type="RefSeq" id="WP_380200556.1">
    <property type="nucleotide sequence ID" value="NZ_JBHTEK010000001.1"/>
</dbReference>
<evidence type="ECO:0000313" key="2">
    <source>
        <dbReference type="Proteomes" id="UP001596513"/>
    </source>
</evidence>
<dbReference type="EMBL" id="JBHTEK010000001">
    <property type="protein sequence ID" value="MFC7666662.1"/>
    <property type="molecule type" value="Genomic_DNA"/>
</dbReference>
<keyword evidence="2" id="KW-1185">Reference proteome</keyword>
<evidence type="ECO:0000313" key="1">
    <source>
        <dbReference type="EMBL" id="MFC7666662.1"/>
    </source>
</evidence>
<name>A0ABW2TZU0_9BACT</name>
<proteinExistence type="predicted"/>
<protein>
    <submittedName>
        <fullName evidence="1">Uncharacterized protein</fullName>
    </submittedName>
</protein>